<sequence length="176" mass="20242">MTNYLNYSIICCLLLVLASCQTSKKEPKAMAETLPVVHIPDSLFRLDIIDNENFVRITIPEGIDFELPDSFAKTEPEKYADFNGDNKPDLMVYLGACGTGGCMYGIFLNQYDNYYKLVFMDYLKGTTFEKDENGFLSFQSYEEVTPMNPSKLYVTTFKFDPKAYAYKMDRTFIQTN</sequence>
<dbReference type="RefSeq" id="WP_029446786.1">
    <property type="nucleotide sequence ID" value="NZ_CP009976.1"/>
</dbReference>
<accession>A0AAU8RJ85</accession>
<organism evidence="1 2">
    <name type="scientific">Cellulophaga baltica 18</name>
    <dbReference type="NCBI Taxonomy" id="1348584"/>
    <lineage>
        <taxon>Bacteria</taxon>
        <taxon>Pseudomonadati</taxon>
        <taxon>Bacteroidota</taxon>
        <taxon>Flavobacteriia</taxon>
        <taxon>Flavobacteriales</taxon>
        <taxon>Flavobacteriaceae</taxon>
        <taxon>Cellulophaga</taxon>
    </lineage>
</organism>
<dbReference type="KEGG" id="cbat:M666_16660"/>
<dbReference type="GeneID" id="78062341"/>
<name>A0AAU8RJ85_9FLAO</name>
<dbReference type="Proteomes" id="UP000030786">
    <property type="component" value="Chromosome"/>
</dbReference>
<proteinExistence type="predicted"/>
<evidence type="ECO:0000313" key="1">
    <source>
        <dbReference type="EMBL" id="AIZ43043.1"/>
    </source>
</evidence>
<gene>
    <name evidence="1" type="ORF">M666_16660</name>
</gene>
<dbReference type="EMBL" id="CP009976">
    <property type="protein sequence ID" value="AIZ43043.1"/>
    <property type="molecule type" value="Genomic_DNA"/>
</dbReference>
<protein>
    <recommendedName>
        <fullName evidence="3">Lipoprotein</fullName>
    </recommendedName>
</protein>
<evidence type="ECO:0000313" key="2">
    <source>
        <dbReference type="Proteomes" id="UP000030786"/>
    </source>
</evidence>
<evidence type="ECO:0008006" key="3">
    <source>
        <dbReference type="Google" id="ProtNLM"/>
    </source>
</evidence>
<dbReference type="AlphaFoldDB" id="A0AAU8RJ85"/>
<reference evidence="1 2" key="1">
    <citation type="journal article" date="2014" name="Environ. Microbiol.">
        <title>Contrasting genomic patterns and infection strategies of two co-existing Bacteroidetes podovirus genera.</title>
        <authorList>
            <person name="Holmfeldt K."/>
            <person name="Howard-Varona C."/>
            <person name="Solonenko N."/>
            <person name="Sullivan M.B."/>
        </authorList>
    </citation>
    <scope>NUCLEOTIDE SEQUENCE [LARGE SCALE GENOMIC DNA]</scope>
    <source>
        <strain evidence="1 2">18</strain>
    </source>
</reference>